<feature type="transmembrane region" description="Helical" evidence="2">
    <location>
        <begin position="470"/>
        <end position="492"/>
    </location>
</feature>
<dbReference type="InterPro" id="IPR003864">
    <property type="entry name" value="CSC1/OSCA1-like_7TM"/>
</dbReference>
<feature type="transmembrane region" description="Helical" evidence="2">
    <location>
        <begin position="194"/>
        <end position="212"/>
    </location>
</feature>
<keyword evidence="2" id="KW-1133">Transmembrane helix</keyword>
<evidence type="ECO:0008006" key="7">
    <source>
        <dbReference type="Google" id="ProtNLM"/>
    </source>
</evidence>
<gene>
    <name evidence="5" type="ORF">FDP41_000742</name>
</gene>
<dbReference type="InterPro" id="IPR045122">
    <property type="entry name" value="Csc1-like"/>
</dbReference>
<feature type="region of interest" description="Disordered" evidence="1">
    <location>
        <begin position="72"/>
        <end position="91"/>
    </location>
</feature>
<dbReference type="InterPro" id="IPR027815">
    <property type="entry name" value="CSC1/OSCA1-like_cyt"/>
</dbReference>
<dbReference type="AlphaFoldDB" id="A0A6A5C365"/>
<dbReference type="VEuPathDB" id="AmoebaDB:NfTy_031570"/>
<feature type="transmembrane region" description="Helical" evidence="2">
    <location>
        <begin position="673"/>
        <end position="697"/>
    </location>
</feature>
<dbReference type="PANTHER" id="PTHR13018:SF5">
    <property type="entry name" value="RE44586P"/>
    <property type="match status" value="1"/>
</dbReference>
<feature type="compositionally biased region" description="Polar residues" evidence="1">
    <location>
        <begin position="239"/>
        <end position="254"/>
    </location>
</feature>
<evidence type="ECO:0000313" key="5">
    <source>
        <dbReference type="EMBL" id="KAF0984843.1"/>
    </source>
</evidence>
<dbReference type="VEuPathDB" id="AmoebaDB:NF0107760"/>
<feature type="transmembrane region" description="Helical" evidence="2">
    <location>
        <begin position="136"/>
        <end position="156"/>
    </location>
</feature>
<dbReference type="Pfam" id="PF14703">
    <property type="entry name" value="PHM7_cyt"/>
    <property type="match status" value="1"/>
</dbReference>
<dbReference type="GeneID" id="68107960"/>
<sequence length="883" mass="100323">MTTSTLQNGDSISSSTIITTNSLNSSQVLQLQSNHSGVSFILILDGCVFLLGLLILFCCLQNLRLWKKKKQPSVSSSSSSTPSSPSLSSSSSAQQNVLSRFFYRLYSWLFLESEYVKIGKLYGQEVSVYLWYQHQFILFFGFAMVIGLSVLLPLHLTGTPTIANSSLLNTTQIETSSFLYRTSVNMVLSLPDRMYAHVILFYAFSLLVFFLLHRFSSSKFVTQYINMDGGGGTVDSIESDTGNHNNSNSASTGADQGRLLTLSNTNAPSNYGSTYSMVSNYAVLVKDLPVECTDNMKFRKAVESVFPNLRIYSCRLIHDTSERIKLEEEYQNALQQIKHYEFVKNETNKHVKLIKLFESSSKKANCFSKIVERVDALNYWREQKEKLEQKISDWEHTFEMMPKATGYGHIIFKSIHDASECKSQCMNGLKWFKTNEGLDFRIEPRTYEPSDINWKNYAVTSKQRGVRVGFVNVALLILLLFFTSPLAIVSAIQTIANRIPQAAEAFNQLKQASGYTGDLLFHYLPTLLLFLVTQLLPMTIPILTSLEKYKAYSEESRVYLLRLFVYLILSTLVLPVCLLTSLDGILRYFQTEGSGEDWRTLFDRLFLPQSGAFFLNYVIQYALLGCFVDIIRMKDLIKYFYLRFKSVTEEEKEQATTIAEFDLPLEYGYLTSYFGILLTFSVFVPLVLPVGFFYFLVKHIVDRYNISRLCSKNDRARFKISPDITSYRERNKMVVQKTFACLILAQIYITLFFAKTGDVTYIHLFLMSLILILSVVYCFYWTASYKTTFVPSVASSAQSFLQGNSSSGGGVSGFTSSFFGSSGSGDSLIEGAFYSEEEELAIFSSQLDKFSECYFPPHALQGMSGLREQKEEEMKQHLNQIQL</sequence>
<name>A0A6A5C365_NAEFO</name>
<feature type="transmembrane region" description="Helical" evidence="2">
    <location>
        <begin position="523"/>
        <end position="546"/>
    </location>
</feature>
<accession>A0A6A5C365</accession>
<dbReference type="RefSeq" id="XP_044569556.1">
    <property type="nucleotide sequence ID" value="XM_044711163.1"/>
</dbReference>
<organism evidence="5 6">
    <name type="scientific">Naegleria fowleri</name>
    <name type="common">Brain eating amoeba</name>
    <dbReference type="NCBI Taxonomy" id="5763"/>
    <lineage>
        <taxon>Eukaryota</taxon>
        <taxon>Discoba</taxon>
        <taxon>Heterolobosea</taxon>
        <taxon>Tetramitia</taxon>
        <taxon>Eutetramitia</taxon>
        <taxon>Vahlkampfiidae</taxon>
        <taxon>Naegleria</taxon>
    </lineage>
</organism>
<feature type="domain" description="CSC1/OSCA1-like cytosolic" evidence="4">
    <location>
        <begin position="281"/>
        <end position="456"/>
    </location>
</feature>
<dbReference type="GO" id="GO:0005886">
    <property type="term" value="C:plasma membrane"/>
    <property type="evidence" value="ECO:0007669"/>
    <property type="project" value="TreeGrafter"/>
</dbReference>
<evidence type="ECO:0000259" key="3">
    <source>
        <dbReference type="Pfam" id="PF02714"/>
    </source>
</evidence>
<dbReference type="PANTHER" id="PTHR13018">
    <property type="entry name" value="PROBABLE MEMBRANE PROTEIN DUF221-RELATED"/>
    <property type="match status" value="1"/>
</dbReference>
<keyword evidence="2" id="KW-0812">Transmembrane</keyword>
<dbReference type="Pfam" id="PF02714">
    <property type="entry name" value="RSN1_7TM"/>
    <property type="match status" value="1"/>
</dbReference>
<feature type="domain" description="CSC1/OSCA1-like 7TM region" evidence="3">
    <location>
        <begin position="470"/>
        <end position="752"/>
    </location>
</feature>
<feature type="transmembrane region" description="Helical" evidence="2">
    <location>
        <begin position="760"/>
        <end position="780"/>
    </location>
</feature>
<evidence type="ECO:0000313" key="6">
    <source>
        <dbReference type="Proteomes" id="UP000444721"/>
    </source>
</evidence>
<protein>
    <recommendedName>
        <fullName evidence="7">CSC1/OSCA1-like 7TM region domain-containing protein</fullName>
    </recommendedName>
</protein>
<evidence type="ECO:0000259" key="4">
    <source>
        <dbReference type="Pfam" id="PF14703"/>
    </source>
</evidence>
<keyword evidence="6" id="KW-1185">Reference proteome</keyword>
<feature type="transmembrane region" description="Helical" evidence="2">
    <location>
        <begin position="734"/>
        <end position="754"/>
    </location>
</feature>
<proteinExistence type="predicted"/>
<dbReference type="GO" id="GO:0005227">
    <property type="term" value="F:calcium-activated cation channel activity"/>
    <property type="evidence" value="ECO:0007669"/>
    <property type="project" value="InterPro"/>
</dbReference>
<feature type="transmembrane region" description="Helical" evidence="2">
    <location>
        <begin position="38"/>
        <end position="60"/>
    </location>
</feature>
<evidence type="ECO:0000256" key="1">
    <source>
        <dbReference type="SAM" id="MobiDB-lite"/>
    </source>
</evidence>
<feature type="region of interest" description="Disordered" evidence="1">
    <location>
        <begin position="235"/>
        <end position="258"/>
    </location>
</feature>
<comment type="caution">
    <text evidence="5">The sequence shown here is derived from an EMBL/GenBank/DDBJ whole genome shotgun (WGS) entry which is preliminary data.</text>
</comment>
<feature type="transmembrane region" description="Helical" evidence="2">
    <location>
        <begin position="558"/>
        <end position="582"/>
    </location>
</feature>
<reference evidence="5 6" key="1">
    <citation type="journal article" date="2019" name="Sci. Rep.">
        <title>Nanopore sequencing improves the draft genome of the human pathogenic amoeba Naegleria fowleri.</title>
        <authorList>
            <person name="Liechti N."/>
            <person name="Schurch N."/>
            <person name="Bruggmann R."/>
            <person name="Wittwer M."/>
        </authorList>
    </citation>
    <scope>NUCLEOTIDE SEQUENCE [LARGE SCALE GENOMIC DNA]</scope>
    <source>
        <strain evidence="5 6">ATCC 30894</strain>
    </source>
</reference>
<keyword evidence="2" id="KW-0472">Membrane</keyword>
<dbReference type="Proteomes" id="UP000444721">
    <property type="component" value="Unassembled WGS sequence"/>
</dbReference>
<dbReference type="VEuPathDB" id="AmoebaDB:FDP41_000742"/>
<dbReference type="EMBL" id="VFQX01000002">
    <property type="protein sequence ID" value="KAF0984843.1"/>
    <property type="molecule type" value="Genomic_DNA"/>
</dbReference>
<evidence type="ECO:0000256" key="2">
    <source>
        <dbReference type="SAM" id="Phobius"/>
    </source>
</evidence>
<dbReference type="OrthoDB" id="1689567at2759"/>